<evidence type="ECO:0000313" key="3">
    <source>
        <dbReference type="EMBL" id="MCQ4084897.1"/>
    </source>
</evidence>
<comment type="caution">
    <text evidence="3">The sequence shown here is derived from an EMBL/GenBank/DDBJ whole genome shotgun (WGS) entry which is preliminary data.</text>
</comment>
<dbReference type="Proteomes" id="UP001057702">
    <property type="component" value="Unassembled WGS sequence"/>
</dbReference>
<dbReference type="RefSeq" id="WP_255923982.1">
    <property type="nucleotide sequence ID" value="NZ_JANFNG010000044.1"/>
</dbReference>
<keyword evidence="2" id="KW-0472">Membrane</keyword>
<feature type="transmembrane region" description="Helical" evidence="2">
    <location>
        <begin position="12"/>
        <end position="32"/>
    </location>
</feature>
<evidence type="ECO:0000256" key="1">
    <source>
        <dbReference type="SAM" id="MobiDB-lite"/>
    </source>
</evidence>
<keyword evidence="2" id="KW-0812">Transmembrane</keyword>
<dbReference type="EMBL" id="JANFNG010000044">
    <property type="protein sequence ID" value="MCQ4084897.1"/>
    <property type="molecule type" value="Genomic_DNA"/>
</dbReference>
<keyword evidence="4" id="KW-1185">Reference proteome</keyword>
<protein>
    <submittedName>
        <fullName evidence="3">Uncharacterized protein</fullName>
    </submittedName>
</protein>
<sequence>MRTAPRPWPAEGVIALGIVSLALLQLVAWNLAPRPDRLLIGGALALVAVAAWTAYALVRHGRRDRDPTRRAAVPPDADPDTDPDTGEQWFTDDTLDGFPAQAVRPLLEGPDPPDPNRLYTAWVFARHGYDTVWIAHHLDLPTAAVKPLVDAVSAGRRRAQRSS</sequence>
<accession>A0ABT1Q4N6</accession>
<feature type="transmembrane region" description="Helical" evidence="2">
    <location>
        <begin position="38"/>
        <end position="58"/>
    </location>
</feature>
<organism evidence="3 4">
    <name type="scientific">Streptomyces humicola</name>
    <dbReference type="NCBI Taxonomy" id="2953240"/>
    <lineage>
        <taxon>Bacteria</taxon>
        <taxon>Bacillati</taxon>
        <taxon>Actinomycetota</taxon>
        <taxon>Actinomycetes</taxon>
        <taxon>Kitasatosporales</taxon>
        <taxon>Streptomycetaceae</taxon>
        <taxon>Streptomyces</taxon>
    </lineage>
</organism>
<proteinExistence type="predicted"/>
<name>A0ABT1Q4N6_9ACTN</name>
<keyword evidence="2" id="KW-1133">Transmembrane helix</keyword>
<gene>
    <name evidence="3" type="ORF">NGB36_31105</name>
</gene>
<evidence type="ECO:0000256" key="2">
    <source>
        <dbReference type="SAM" id="Phobius"/>
    </source>
</evidence>
<evidence type="ECO:0000313" key="4">
    <source>
        <dbReference type="Proteomes" id="UP001057702"/>
    </source>
</evidence>
<reference evidence="3" key="1">
    <citation type="submission" date="2022-06" db="EMBL/GenBank/DDBJ databases">
        <title>Draft genome sequence of Streptomyces sp. RB6PN25 isolated from peat swamp forest in Thailand.</title>
        <authorList>
            <person name="Duangmal K."/>
            <person name="Klaysubun C."/>
        </authorList>
    </citation>
    <scope>NUCLEOTIDE SEQUENCE</scope>
    <source>
        <strain evidence="3">RB6PN25</strain>
    </source>
</reference>
<feature type="region of interest" description="Disordered" evidence="1">
    <location>
        <begin position="65"/>
        <end position="93"/>
    </location>
</feature>